<dbReference type="EMBL" id="JAQOWY010000190">
    <property type="protein sequence ID" value="KAK1847823.1"/>
    <property type="molecule type" value="Genomic_DNA"/>
</dbReference>
<dbReference type="AlphaFoldDB" id="A0AAD9AGL3"/>
<protein>
    <submittedName>
        <fullName evidence="2">Uncharacterized protein</fullName>
    </submittedName>
</protein>
<sequence>MGGLNSHVPTICLRQAQILNHLLFLCTDVQVLAIFCLLRCIAASFWFLFLSGVHLSPSFLTPHPSAQVVHTYVRSRSPSSRPSIRMNPGQSSKMYVFWFASTRDVGEKSTGTRLAHTLFFCHAHVY</sequence>
<comment type="caution">
    <text evidence="2">The sequence shown here is derived from an EMBL/GenBank/DDBJ whole genome shotgun (WGS) entry which is preliminary data.</text>
</comment>
<keyword evidence="1" id="KW-1133">Transmembrane helix</keyword>
<evidence type="ECO:0000313" key="2">
    <source>
        <dbReference type="EMBL" id="KAK1847823.1"/>
    </source>
</evidence>
<accession>A0AAD9AGL3</accession>
<feature type="transmembrane region" description="Helical" evidence="1">
    <location>
        <begin position="29"/>
        <end position="50"/>
    </location>
</feature>
<keyword evidence="3" id="KW-1185">Reference proteome</keyword>
<proteinExistence type="predicted"/>
<keyword evidence="1" id="KW-0472">Membrane</keyword>
<gene>
    <name evidence="2" type="ORF">CCHR01_09551</name>
</gene>
<keyword evidence="1" id="KW-0812">Transmembrane</keyword>
<evidence type="ECO:0000256" key="1">
    <source>
        <dbReference type="SAM" id="Phobius"/>
    </source>
</evidence>
<organism evidence="2 3">
    <name type="scientific">Colletotrichum chrysophilum</name>
    <dbReference type="NCBI Taxonomy" id="1836956"/>
    <lineage>
        <taxon>Eukaryota</taxon>
        <taxon>Fungi</taxon>
        <taxon>Dikarya</taxon>
        <taxon>Ascomycota</taxon>
        <taxon>Pezizomycotina</taxon>
        <taxon>Sordariomycetes</taxon>
        <taxon>Hypocreomycetidae</taxon>
        <taxon>Glomerellales</taxon>
        <taxon>Glomerellaceae</taxon>
        <taxon>Colletotrichum</taxon>
        <taxon>Colletotrichum gloeosporioides species complex</taxon>
    </lineage>
</organism>
<name>A0AAD9AGL3_9PEZI</name>
<reference evidence="2" key="1">
    <citation type="submission" date="2023-01" db="EMBL/GenBank/DDBJ databases">
        <title>Colletotrichum chrysophilum M932 genome sequence.</title>
        <authorList>
            <person name="Baroncelli R."/>
        </authorList>
    </citation>
    <scope>NUCLEOTIDE SEQUENCE</scope>
    <source>
        <strain evidence="2">M932</strain>
    </source>
</reference>
<evidence type="ECO:0000313" key="3">
    <source>
        <dbReference type="Proteomes" id="UP001243330"/>
    </source>
</evidence>
<dbReference type="Proteomes" id="UP001243330">
    <property type="component" value="Unassembled WGS sequence"/>
</dbReference>